<organism evidence="1">
    <name type="scientific">Arundo donax</name>
    <name type="common">Giant reed</name>
    <name type="synonym">Donax arundinaceus</name>
    <dbReference type="NCBI Taxonomy" id="35708"/>
    <lineage>
        <taxon>Eukaryota</taxon>
        <taxon>Viridiplantae</taxon>
        <taxon>Streptophyta</taxon>
        <taxon>Embryophyta</taxon>
        <taxon>Tracheophyta</taxon>
        <taxon>Spermatophyta</taxon>
        <taxon>Magnoliopsida</taxon>
        <taxon>Liliopsida</taxon>
        <taxon>Poales</taxon>
        <taxon>Poaceae</taxon>
        <taxon>PACMAD clade</taxon>
        <taxon>Arundinoideae</taxon>
        <taxon>Arundineae</taxon>
        <taxon>Arundo</taxon>
    </lineage>
</organism>
<sequence>MLEVLMRCLPFQLASVVHSSP</sequence>
<evidence type="ECO:0000313" key="1">
    <source>
        <dbReference type="EMBL" id="JAD23804.1"/>
    </source>
</evidence>
<reference evidence="1" key="1">
    <citation type="submission" date="2014-09" db="EMBL/GenBank/DDBJ databases">
        <authorList>
            <person name="Magalhaes I.L.F."/>
            <person name="Oliveira U."/>
            <person name="Santos F.R."/>
            <person name="Vidigal T.H.D.A."/>
            <person name="Brescovit A.D."/>
            <person name="Santos A.J."/>
        </authorList>
    </citation>
    <scope>NUCLEOTIDE SEQUENCE</scope>
    <source>
        <tissue evidence="1">Shoot tissue taken approximately 20 cm above the soil surface</tissue>
    </source>
</reference>
<proteinExistence type="predicted"/>
<accession>A0A0A8YD80</accession>
<name>A0A0A8YD80_ARUDO</name>
<reference evidence="1" key="2">
    <citation type="journal article" date="2015" name="Data Brief">
        <title>Shoot transcriptome of the giant reed, Arundo donax.</title>
        <authorList>
            <person name="Barrero R.A."/>
            <person name="Guerrero F.D."/>
            <person name="Moolhuijzen P."/>
            <person name="Goolsby J.A."/>
            <person name="Tidwell J."/>
            <person name="Bellgard S.E."/>
            <person name="Bellgard M.I."/>
        </authorList>
    </citation>
    <scope>NUCLEOTIDE SEQUENCE</scope>
    <source>
        <tissue evidence="1">Shoot tissue taken approximately 20 cm above the soil surface</tissue>
    </source>
</reference>
<protein>
    <submittedName>
        <fullName evidence="1">Uncharacterized protein</fullName>
    </submittedName>
</protein>
<dbReference type="AlphaFoldDB" id="A0A0A8YD80"/>
<dbReference type="EMBL" id="GBRH01274091">
    <property type="protein sequence ID" value="JAD23804.1"/>
    <property type="molecule type" value="Transcribed_RNA"/>
</dbReference>